<proteinExistence type="predicted"/>
<keyword evidence="3" id="KW-1185">Reference proteome</keyword>
<evidence type="ECO:0000256" key="1">
    <source>
        <dbReference type="SAM" id="Phobius"/>
    </source>
</evidence>
<gene>
    <name evidence="2" type="ORF">M441DRAFT_83351</name>
</gene>
<dbReference type="AlphaFoldDB" id="A0A2T3YVV6"/>
<protein>
    <submittedName>
        <fullName evidence="2">Uncharacterized protein</fullName>
    </submittedName>
</protein>
<evidence type="ECO:0000313" key="2">
    <source>
        <dbReference type="EMBL" id="PTB36699.1"/>
    </source>
</evidence>
<organism evidence="2 3">
    <name type="scientific">Trichoderma asperellum (strain ATCC 204424 / CBS 433.97 / NBRC 101777)</name>
    <dbReference type="NCBI Taxonomy" id="1042311"/>
    <lineage>
        <taxon>Eukaryota</taxon>
        <taxon>Fungi</taxon>
        <taxon>Dikarya</taxon>
        <taxon>Ascomycota</taxon>
        <taxon>Pezizomycotina</taxon>
        <taxon>Sordariomycetes</taxon>
        <taxon>Hypocreomycetidae</taxon>
        <taxon>Hypocreales</taxon>
        <taxon>Hypocreaceae</taxon>
        <taxon>Trichoderma</taxon>
    </lineage>
</organism>
<keyword evidence="1" id="KW-0812">Transmembrane</keyword>
<keyword evidence="1" id="KW-0472">Membrane</keyword>
<feature type="transmembrane region" description="Helical" evidence="1">
    <location>
        <begin position="28"/>
        <end position="46"/>
    </location>
</feature>
<accession>A0A2T3YVV6</accession>
<reference evidence="2 3" key="1">
    <citation type="submission" date="2016-07" db="EMBL/GenBank/DDBJ databases">
        <title>Multiple horizontal gene transfer events from other fungi enriched the ability of initially mycotrophic Trichoderma (Ascomycota) to feed on dead plant biomass.</title>
        <authorList>
            <consortium name="DOE Joint Genome Institute"/>
            <person name="Aerts A."/>
            <person name="Atanasova L."/>
            <person name="Chenthamara K."/>
            <person name="Zhang J."/>
            <person name="Grujic M."/>
            <person name="Henrissat B."/>
            <person name="Kuo A."/>
            <person name="Salamov A."/>
            <person name="Lipzen A."/>
            <person name="Labutti K."/>
            <person name="Barry K."/>
            <person name="Miao Y."/>
            <person name="Rahimi M.J."/>
            <person name="Shen Q."/>
            <person name="Grigoriev I.V."/>
            <person name="Kubicek C.P."/>
            <person name="Druzhinina I.S."/>
        </authorList>
    </citation>
    <scope>NUCLEOTIDE SEQUENCE [LARGE SCALE GENOMIC DNA]</scope>
    <source>
        <strain evidence="2 3">CBS 433.97</strain>
    </source>
</reference>
<evidence type="ECO:0000313" key="3">
    <source>
        <dbReference type="Proteomes" id="UP000240493"/>
    </source>
</evidence>
<name>A0A2T3YVV6_TRIA4</name>
<dbReference type="EMBL" id="KZ679269">
    <property type="protein sequence ID" value="PTB36699.1"/>
    <property type="molecule type" value="Genomic_DNA"/>
</dbReference>
<dbReference type="Proteomes" id="UP000240493">
    <property type="component" value="Unassembled WGS sequence"/>
</dbReference>
<sequence length="55" mass="6142">MIQGSGVSIWRRTGVAIQVNRTLSRVDGQPTIVIAAYAFVLAAWSVRRHLKGYDR</sequence>
<keyword evidence="1" id="KW-1133">Transmembrane helix</keyword>